<reference evidence="11 12" key="1">
    <citation type="journal article" date="2011" name="Stand. Genomic Sci.">
        <title>Complete genome sequence of Thermomonospora curvata type strain (B9).</title>
        <authorList>
            <person name="Chertkov O."/>
            <person name="Sikorski J."/>
            <person name="Nolan M."/>
            <person name="Lapidus A."/>
            <person name="Lucas S."/>
            <person name="Del Rio T.G."/>
            <person name="Tice H."/>
            <person name="Cheng J.F."/>
            <person name="Goodwin L."/>
            <person name="Pitluck S."/>
            <person name="Liolios K."/>
            <person name="Ivanova N."/>
            <person name="Mavromatis K."/>
            <person name="Mikhailova N."/>
            <person name="Ovchinnikova G."/>
            <person name="Pati A."/>
            <person name="Chen A."/>
            <person name="Palaniappan K."/>
            <person name="Djao O.D."/>
            <person name="Land M."/>
            <person name="Hauser L."/>
            <person name="Chang Y.J."/>
            <person name="Jeffries C.D."/>
            <person name="Brettin T."/>
            <person name="Han C."/>
            <person name="Detter J.C."/>
            <person name="Rohde M."/>
            <person name="Goker M."/>
            <person name="Woyke T."/>
            <person name="Bristow J."/>
            <person name="Eisen J.A."/>
            <person name="Markowitz V."/>
            <person name="Hugenholtz P."/>
            <person name="Klenk H.P."/>
            <person name="Kyrpides N.C."/>
        </authorList>
    </citation>
    <scope>NUCLEOTIDE SEQUENCE [LARGE SCALE GENOMIC DNA]</scope>
    <source>
        <strain evidence="12">ATCC 19995 / DSM 43183 / JCM 3096 / KCTC 9072 / NBRC 15933 / NCIMB 10081 / Henssen B9</strain>
    </source>
</reference>
<keyword evidence="4 9" id="KW-0479">Metal-binding</keyword>
<gene>
    <name evidence="11" type="ordered locus">Tcur_2810</name>
</gene>
<dbReference type="InterPro" id="IPR011032">
    <property type="entry name" value="GroES-like_sf"/>
</dbReference>
<dbReference type="GO" id="GO:0004022">
    <property type="term" value="F:alcohol dehydrogenase (NAD+) activity"/>
    <property type="evidence" value="ECO:0007669"/>
    <property type="project" value="UniProtKB-EC"/>
</dbReference>
<evidence type="ECO:0000256" key="6">
    <source>
        <dbReference type="ARBA" id="ARBA00023002"/>
    </source>
</evidence>
<comment type="cofactor">
    <cofactor evidence="1 9">
        <name>Zn(2+)</name>
        <dbReference type="ChEBI" id="CHEBI:29105"/>
    </cofactor>
</comment>
<dbReference type="InterPro" id="IPR013149">
    <property type="entry name" value="ADH-like_C"/>
</dbReference>
<evidence type="ECO:0000313" key="11">
    <source>
        <dbReference type="EMBL" id="ACY98355.1"/>
    </source>
</evidence>
<dbReference type="CDD" id="cd05284">
    <property type="entry name" value="arabinose_DH_like"/>
    <property type="match status" value="1"/>
</dbReference>
<dbReference type="OrthoDB" id="334894at2"/>
<comment type="similarity">
    <text evidence="2 9">Belongs to the zinc-containing alcohol dehydrogenase family.</text>
</comment>
<evidence type="ECO:0000313" key="12">
    <source>
        <dbReference type="Proteomes" id="UP000001918"/>
    </source>
</evidence>
<dbReference type="SUPFAM" id="SSF51735">
    <property type="entry name" value="NAD(P)-binding Rossmann-fold domains"/>
    <property type="match status" value="1"/>
</dbReference>
<evidence type="ECO:0000259" key="10">
    <source>
        <dbReference type="SMART" id="SM00829"/>
    </source>
</evidence>
<accession>D1A6V1</accession>
<dbReference type="STRING" id="471852.Tcur_2810"/>
<dbReference type="SUPFAM" id="SSF50129">
    <property type="entry name" value="GroES-like"/>
    <property type="match status" value="1"/>
</dbReference>
<dbReference type="InterPro" id="IPR013154">
    <property type="entry name" value="ADH-like_N"/>
</dbReference>
<dbReference type="PROSITE" id="PS00059">
    <property type="entry name" value="ADH_ZINC"/>
    <property type="match status" value="1"/>
</dbReference>
<dbReference type="eggNOG" id="COG1064">
    <property type="taxonomic scope" value="Bacteria"/>
</dbReference>
<dbReference type="Gene3D" id="3.90.180.10">
    <property type="entry name" value="Medium-chain alcohol dehydrogenases, catalytic domain"/>
    <property type="match status" value="1"/>
</dbReference>
<dbReference type="SMART" id="SM00829">
    <property type="entry name" value="PKS_ER"/>
    <property type="match status" value="1"/>
</dbReference>
<dbReference type="EMBL" id="CP001738">
    <property type="protein sequence ID" value="ACY98355.1"/>
    <property type="molecule type" value="Genomic_DNA"/>
</dbReference>
<proteinExistence type="inferred from homology"/>
<evidence type="ECO:0000256" key="9">
    <source>
        <dbReference type="RuleBase" id="RU361277"/>
    </source>
</evidence>
<dbReference type="Gene3D" id="3.40.50.720">
    <property type="entry name" value="NAD(P)-binding Rossmann-like Domain"/>
    <property type="match status" value="1"/>
</dbReference>
<name>D1A6V1_THECD</name>
<dbReference type="RefSeq" id="WP_012853139.1">
    <property type="nucleotide sequence ID" value="NC_013510.1"/>
</dbReference>
<dbReference type="InterPro" id="IPR020843">
    <property type="entry name" value="ER"/>
</dbReference>
<dbReference type="HOGENOM" id="CLU_026673_11_2_11"/>
<dbReference type="EC" id="1.1.1.1" evidence="3"/>
<dbReference type="InterPro" id="IPR036291">
    <property type="entry name" value="NAD(P)-bd_dom_sf"/>
</dbReference>
<evidence type="ECO:0000256" key="7">
    <source>
        <dbReference type="ARBA" id="ARBA00049164"/>
    </source>
</evidence>
<protein>
    <recommendedName>
        <fullName evidence="3">alcohol dehydrogenase</fullName>
        <ecNumber evidence="3">1.1.1.1</ecNumber>
    </recommendedName>
</protein>
<keyword evidence="12" id="KW-1185">Reference proteome</keyword>
<dbReference type="Pfam" id="PF08240">
    <property type="entry name" value="ADH_N"/>
    <property type="match status" value="1"/>
</dbReference>
<keyword evidence="6" id="KW-0560">Oxidoreductase</keyword>
<sequence length="349" mass="36225">MRALRLMRWNSEPELVELPEPEPGPGQVVIRVGGAGACHSDLHLMHDFQPGQMPWDPPFTLGHENAGWVHALGEGVTGLEIGQPVAVYGPWGCGFCERCRVGVETYCENTSASPAPGGGGGLGADGGMSEFMLIPHPRFLVPLPDGLDPVSAAPITDAGLTPYHAIRRSWGKLPPGSTAVVIGVGGLGHMGVQILKATTAARIIAVDTREAALKLALASGADQALLSGKDTAAEIRSATGGRGADVILDFVGSDATLAMAGAAARMVGDITIVGIAGGTLPVSFFSPPYEVSVQSTYWGSRPELIEVLDLAARGLVSPTIVTYPLERAVEAYRRLQAGELSGRAVITPS</sequence>
<keyword evidence="5 9" id="KW-0862">Zinc</keyword>
<dbReference type="GO" id="GO:0008270">
    <property type="term" value="F:zinc ion binding"/>
    <property type="evidence" value="ECO:0007669"/>
    <property type="project" value="InterPro"/>
</dbReference>
<dbReference type="KEGG" id="tcu:Tcur_2810"/>
<comment type="catalytic activity">
    <reaction evidence="8">
        <text>a primary alcohol + NAD(+) = an aldehyde + NADH + H(+)</text>
        <dbReference type="Rhea" id="RHEA:10736"/>
        <dbReference type="ChEBI" id="CHEBI:15378"/>
        <dbReference type="ChEBI" id="CHEBI:15734"/>
        <dbReference type="ChEBI" id="CHEBI:17478"/>
        <dbReference type="ChEBI" id="CHEBI:57540"/>
        <dbReference type="ChEBI" id="CHEBI:57945"/>
        <dbReference type="EC" id="1.1.1.1"/>
    </reaction>
</comment>
<comment type="catalytic activity">
    <reaction evidence="7">
        <text>a secondary alcohol + NAD(+) = a ketone + NADH + H(+)</text>
        <dbReference type="Rhea" id="RHEA:10740"/>
        <dbReference type="ChEBI" id="CHEBI:15378"/>
        <dbReference type="ChEBI" id="CHEBI:17087"/>
        <dbReference type="ChEBI" id="CHEBI:35681"/>
        <dbReference type="ChEBI" id="CHEBI:57540"/>
        <dbReference type="ChEBI" id="CHEBI:57945"/>
        <dbReference type="EC" id="1.1.1.1"/>
    </reaction>
</comment>
<evidence type="ECO:0000256" key="8">
    <source>
        <dbReference type="ARBA" id="ARBA00049243"/>
    </source>
</evidence>
<evidence type="ECO:0000256" key="5">
    <source>
        <dbReference type="ARBA" id="ARBA00022833"/>
    </source>
</evidence>
<evidence type="ECO:0000256" key="4">
    <source>
        <dbReference type="ARBA" id="ARBA00022723"/>
    </source>
</evidence>
<dbReference type="AlphaFoldDB" id="D1A6V1"/>
<organism evidence="11 12">
    <name type="scientific">Thermomonospora curvata (strain ATCC 19995 / DSM 43183 / JCM 3096 / KCTC 9072 / NBRC 15933 / NCIMB 10081 / Henssen B9)</name>
    <dbReference type="NCBI Taxonomy" id="471852"/>
    <lineage>
        <taxon>Bacteria</taxon>
        <taxon>Bacillati</taxon>
        <taxon>Actinomycetota</taxon>
        <taxon>Actinomycetes</taxon>
        <taxon>Streptosporangiales</taxon>
        <taxon>Thermomonosporaceae</taxon>
        <taxon>Thermomonospora</taxon>
    </lineage>
</organism>
<dbReference type="Pfam" id="PF00107">
    <property type="entry name" value="ADH_zinc_N"/>
    <property type="match status" value="1"/>
</dbReference>
<evidence type="ECO:0000256" key="3">
    <source>
        <dbReference type="ARBA" id="ARBA00013190"/>
    </source>
</evidence>
<dbReference type="Proteomes" id="UP000001918">
    <property type="component" value="Chromosome"/>
</dbReference>
<dbReference type="PANTHER" id="PTHR42940:SF8">
    <property type="entry name" value="VACUOLAR PROTEIN SORTING-ASSOCIATED PROTEIN 11"/>
    <property type="match status" value="1"/>
</dbReference>
<dbReference type="InterPro" id="IPR002328">
    <property type="entry name" value="ADH_Zn_CS"/>
</dbReference>
<feature type="domain" description="Enoyl reductase (ER)" evidence="10">
    <location>
        <begin position="2"/>
        <end position="346"/>
    </location>
</feature>
<dbReference type="PANTHER" id="PTHR42940">
    <property type="entry name" value="ALCOHOL DEHYDROGENASE 1-RELATED"/>
    <property type="match status" value="1"/>
</dbReference>
<evidence type="ECO:0000256" key="1">
    <source>
        <dbReference type="ARBA" id="ARBA00001947"/>
    </source>
</evidence>
<evidence type="ECO:0000256" key="2">
    <source>
        <dbReference type="ARBA" id="ARBA00008072"/>
    </source>
</evidence>